<evidence type="ECO:0000256" key="4">
    <source>
        <dbReference type="ARBA" id="ARBA00022692"/>
    </source>
</evidence>
<feature type="transmembrane region" description="Helical" evidence="10">
    <location>
        <begin position="862"/>
        <end position="880"/>
    </location>
</feature>
<dbReference type="CDD" id="cd03263">
    <property type="entry name" value="ABC_subfamily_A"/>
    <property type="match status" value="2"/>
</dbReference>
<dbReference type="PANTHER" id="PTHR19229:SF36">
    <property type="entry name" value="ATP-BINDING CASSETTE SUB-FAMILY A MEMBER 2"/>
    <property type="match status" value="1"/>
</dbReference>
<feature type="transmembrane region" description="Helical" evidence="10">
    <location>
        <begin position="146"/>
        <end position="164"/>
    </location>
</feature>
<dbReference type="FunFam" id="3.40.50.300:FF:000298">
    <property type="entry name" value="ATP-binding cassette sub-family A member 12"/>
    <property type="match status" value="1"/>
</dbReference>
<keyword evidence="6" id="KW-0547">Nucleotide-binding</keyword>
<comment type="subcellular location">
    <subcellularLocation>
        <location evidence="1">Membrane</location>
        <topology evidence="1">Multi-pass membrane protein</topology>
    </subcellularLocation>
</comment>
<evidence type="ECO:0000256" key="8">
    <source>
        <dbReference type="ARBA" id="ARBA00022989"/>
    </source>
</evidence>
<evidence type="ECO:0000313" key="12">
    <source>
        <dbReference type="EMBL" id="KRX07798.1"/>
    </source>
</evidence>
<dbReference type="PROSITE" id="PS00211">
    <property type="entry name" value="ABC_TRANSPORTER_1"/>
    <property type="match status" value="2"/>
</dbReference>
<keyword evidence="4 10" id="KW-0812">Transmembrane</keyword>
<evidence type="ECO:0000313" key="13">
    <source>
        <dbReference type="Proteomes" id="UP000054937"/>
    </source>
</evidence>
<feature type="transmembrane region" description="Helical" evidence="10">
    <location>
        <begin position="648"/>
        <end position="666"/>
    </location>
</feature>
<dbReference type="InterPro" id="IPR027417">
    <property type="entry name" value="P-loop_NTPase"/>
</dbReference>
<dbReference type="Gene3D" id="3.40.50.300">
    <property type="entry name" value="P-loop containing nucleotide triphosphate hydrolases"/>
    <property type="match status" value="2"/>
</dbReference>
<name>A0A0V0QZT3_PSEPJ</name>
<feature type="transmembrane region" description="Helical" evidence="10">
    <location>
        <begin position="830"/>
        <end position="850"/>
    </location>
</feature>
<dbReference type="Pfam" id="PF00005">
    <property type="entry name" value="ABC_tran"/>
    <property type="match status" value="2"/>
</dbReference>
<dbReference type="SMART" id="SM00382">
    <property type="entry name" value="AAA"/>
    <property type="match status" value="2"/>
</dbReference>
<evidence type="ECO:0000259" key="11">
    <source>
        <dbReference type="PROSITE" id="PS50893"/>
    </source>
</evidence>
<dbReference type="GO" id="GO:0016887">
    <property type="term" value="F:ATP hydrolysis activity"/>
    <property type="evidence" value="ECO:0007669"/>
    <property type="project" value="InterPro"/>
</dbReference>
<comment type="caution">
    <text evidence="12">The sequence shown here is derived from an EMBL/GenBank/DDBJ whole genome shotgun (WGS) entry which is preliminary data.</text>
</comment>
<feature type="transmembrane region" description="Helical" evidence="10">
    <location>
        <begin position="729"/>
        <end position="758"/>
    </location>
</feature>
<dbReference type="PROSITE" id="PS50893">
    <property type="entry name" value="ABC_TRANSPORTER_2"/>
    <property type="match status" value="2"/>
</dbReference>
<feature type="transmembrane region" description="Helical" evidence="10">
    <location>
        <begin position="72"/>
        <end position="92"/>
    </location>
</feature>
<feature type="transmembrane region" description="Helical" evidence="10">
    <location>
        <begin position="798"/>
        <end position="818"/>
    </location>
</feature>
<dbReference type="GO" id="GO:0140359">
    <property type="term" value="F:ABC-type transporter activity"/>
    <property type="evidence" value="ECO:0007669"/>
    <property type="project" value="InterPro"/>
</dbReference>
<evidence type="ECO:0000256" key="3">
    <source>
        <dbReference type="ARBA" id="ARBA00022448"/>
    </source>
</evidence>
<dbReference type="InterPro" id="IPR026082">
    <property type="entry name" value="ABCA"/>
</dbReference>
<dbReference type="AlphaFoldDB" id="A0A0V0QZT3"/>
<comment type="similarity">
    <text evidence="2">Belongs to the ABC transporter superfamily. ABCA family.</text>
</comment>
<keyword evidence="7" id="KW-0067">ATP-binding</keyword>
<evidence type="ECO:0000256" key="2">
    <source>
        <dbReference type="ARBA" id="ARBA00008869"/>
    </source>
</evidence>
<keyword evidence="8 10" id="KW-1133">Transmembrane helix</keyword>
<dbReference type="InterPro" id="IPR017871">
    <property type="entry name" value="ABC_transporter-like_CS"/>
</dbReference>
<dbReference type="EMBL" id="LDAU01000080">
    <property type="protein sequence ID" value="KRX07798.1"/>
    <property type="molecule type" value="Genomic_DNA"/>
</dbReference>
<evidence type="ECO:0000256" key="9">
    <source>
        <dbReference type="ARBA" id="ARBA00023136"/>
    </source>
</evidence>
<feature type="transmembrane region" description="Helical" evidence="10">
    <location>
        <begin position="104"/>
        <end position="126"/>
    </location>
</feature>
<keyword evidence="3" id="KW-0813">Transport</keyword>
<feature type="domain" description="ABC transporter" evidence="11">
    <location>
        <begin position="233"/>
        <end position="463"/>
    </location>
</feature>
<dbReference type="InParanoid" id="A0A0V0QZT3"/>
<feature type="transmembrane region" description="Helical" evidence="10">
    <location>
        <begin position="686"/>
        <end position="708"/>
    </location>
</feature>
<dbReference type="PANTHER" id="PTHR19229">
    <property type="entry name" value="ATP-BINDING CASSETTE TRANSPORTER SUBFAMILY A ABCA"/>
    <property type="match status" value="1"/>
</dbReference>
<evidence type="ECO:0000256" key="5">
    <source>
        <dbReference type="ARBA" id="ARBA00022737"/>
    </source>
</evidence>
<accession>A0A0V0QZT3</accession>
<keyword evidence="5" id="KW-0677">Repeat</keyword>
<feature type="transmembrane region" description="Helical" evidence="10">
    <location>
        <begin position="37"/>
        <end position="60"/>
    </location>
</feature>
<dbReference type="Proteomes" id="UP000054937">
    <property type="component" value="Unassembled WGS sequence"/>
</dbReference>
<dbReference type="InterPro" id="IPR003593">
    <property type="entry name" value="AAA+_ATPase"/>
</dbReference>
<dbReference type="GO" id="GO:0005319">
    <property type="term" value="F:lipid transporter activity"/>
    <property type="evidence" value="ECO:0007669"/>
    <property type="project" value="TreeGrafter"/>
</dbReference>
<evidence type="ECO:0000256" key="6">
    <source>
        <dbReference type="ARBA" id="ARBA00022741"/>
    </source>
</evidence>
<dbReference type="SUPFAM" id="SSF52540">
    <property type="entry name" value="P-loop containing nucleoside triphosphate hydrolases"/>
    <property type="match status" value="2"/>
</dbReference>
<evidence type="ECO:0000256" key="7">
    <source>
        <dbReference type="ARBA" id="ARBA00022840"/>
    </source>
</evidence>
<feature type="transmembrane region" description="Helical" evidence="10">
    <location>
        <begin position="764"/>
        <end position="786"/>
    </location>
</feature>
<gene>
    <name evidence="12" type="ORF">PPERSA_07548</name>
</gene>
<dbReference type="OrthoDB" id="10255969at2759"/>
<feature type="domain" description="ABC transporter" evidence="11">
    <location>
        <begin position="925"/>
        <end position="1157"/>
    </location>
</feature>
<evidence type="ECO:0000256" key="10">
    <source>
        <dbReference type="SAM" id="Phobius"/>
    </source>
</evidence>
<dbReference type="GO" id="GO:0005524">
    <property type="term" value="F:ATP binding"/>
    <property type="evidence" value="ECO:0007669"/>
    <property type="project" value="UniProtKB-KW"/>
</dbReference>
<keyword evidence="9 10" id="KW-0472">Membrane</keyword>
<dbReference type="OMA" id="FNFARIM"/>
<dbReference type="InterPro" id="IPR003439">
    <property type="entry name" value="ABC_transporter-like_ATP-bd"/>
</dbReference>
<dbReference type="FunFam" id="3.40.50.300:FF:000335">
    <property type="entry name" value="ATP binding cassette subfamily A member 5"/>
    <property type="match status" value="1"/>
</dbReference>
<keyword evidence="12" id="KW-0378">Hydrolase</keyword>
<protein>
    <submittedName>
        <fullName evidence="12">p-loop containing nucleoside triphosphate hydrolase</fullName>
    </submittedName>
</protein>
<reference evidence="12 13" key="1">
    <citation type="journal article" date="2015" name="Sci. Rep.">
        <title>Genome of the facultative scuticociliatosis pathogen Pseudocohnilembus persalinus provides insight into its virulence through horizontal gene transfer.</title>
        <authorList>
            <person name="Xiong J."/>
            <person name="Wang G."/>
            <person name="Cheng J."/>
            <person name="Tian M."/>
            <person name="Pan X."/>
            <person name="Warren A."/>
            <person name="Jiang C."/>
            <person name="Yuan D."/>
            <person name="Miao W."/>
        </authorList>
    </citation>
    <scope>NUCLEOTIDE SEQUENCE [LARGE SCALE GENOMIC DNA]</scope>
    <source>
        <strain evidence="12">36N120E</strain>
    </source>
</reference>
<proteinExistence type="inferred from homology"/>
<organism evidence="12 13">
    <name type="scientific">Pseudocohnilembus persalinus</name>
    <name type="common">Ciliate</name>
    <dbReference type="NCBI Taxonomy" id="266149"/>
    <lineage>
        <taxon>Eukaryota</taxon>
        <taxon>Sar</taxon>
        <taxon>Alveolata</taxon>
        <taxon>Ciliophora</taxon>
        <taxon>Intramacronucleata</taxon>
        <taxon>Oligohymenophorea</taxon>
        <taxon>Scuticociliatia</taxon>
        <taxon>Philasterida</taxon>
        <taxon>Pseudocohnilembidae</taxon>
        <taxon>Pseudocohnilembus</taxon>
    </lineage>
</organism>
<dbReference type="GO" id="GO:0016020">
    <property type="term" value="C:membrane"/>
    <property type="evidence" value="ECO:0007669"/>
    <property type="project" value="UniProtKB-SubCell"/>
</dbReference>
<sequence length="1237" mass="141724">MSTLVFLRNFQFSFVNEKTEKYKETYKIMGMQQSAYFLSWLIFTFLKGLAVVVIVSIPAVWSGAFDGVGVGYALGVFFMFMLSQLAFAYFFTTFFSQAKMAAEVYSLVTLAQIFLFCLFPSSALNISMFIGDESFELSESFTGGSIIMMLIIDTFIYFLLYLYLDQVFPNEFGTQKPWYFPIQLCFGSKKNDAKKNYSLIDQDINGENDGASDYSSAQYHELFTNPRKLNRSIEIHNLKKKFGDFYAVNGVSLCLYEQQIFCLLGHNGAGKTTTISLLTGMIELSSGKASLYGKDLVSELDQIRNNTGICNQKDVLFNNLTVTEHLKFMCDLKGMPEELKLGKIEETIQKCNLEMERHKFAKNLSGGNKRKLSLALSLIGGSKIVFLDEPSSGLDPGSRRKIWDILKQCKQENRTIVLTTHHLEEAEELADRIGIMSRGKLLTVGTSDFIKKKFGIGYQLMLNRNQKDANQQKTQQFDLNNREQLNNEISLQNAAVEKFTEEERSYFKQLILNHVKSAQYNPQTSQDKIQFALPFDERPNFPALLQKMESDNRISINLEMNNLEDAFINIGMEEQKEEEEKKELKKLKEQGVENPEEYLKNQNQAKFTNFDSIPIPEILKQPPNVTFWVQFYALYLRKFYSAIRSRDLMFAFIMPIIFIFFGIYVTKLILKDIDPTTDEYYISGSIQLSIFLIIGYCFSTGSYCSFIVTEKANKLKYALNVMGCRSSTYWLGTYSFDITVFLILQIIYIIFCFIFDFQFVTKKLFWNILIMSAFGLSYVACCHLQSHMFTSIKKAQSCSFLINFYLFFSLFFFTLLFQSRLINTLASVVSPYYLLFYALISVGQGSYQFVDQLNYMDQPYMYFIVYLVQAVVFMYLTVYIDDKKSSLNSPVQNLNQSVLQSSVIQDNDGDIKEEEKRLKTANDVVKVQNLYKTYPNGFVAIKNNSFGVDKGEIFGLLGPNGAGKSTTFNILTSLIPKSQGSVKMKGIDVNQGIMEIYENVGICPQFDCIWESLNVEEHLQLFGRMKGLTGKNLNDSVEYFMQVMQLTDYRTRKSGKLSGGNKRKLCVALALIGGPDMQFCDEPSSGVDPIARRFLWNTLTNSIKLRNSSITITTHSMQEADSLCNKIGILVNGKFQCIGTPQYLKQKYGQGYIVTFMTNQDEVVEQIINKRFPQAKVVISKDEKVQFQYDDPDIEQQQQGVNPMIHAYAQFPYDGFSFAEIQRKEKNIFMLILLIKY</sequence>
<evidence type="ECO:0000256" key="1">
    <source>
        <dbReference type="ARBA" id="ARBA00004141"/>
    </source>
</evidence>
<keyword evidence="13" id="KW-1185">Reference proteome</keyword>